<feature type="region of interest" description="Disordered" evidence="1">
    <location>
        <begin position="1"/>
        <end position="22"/>
    </location>
</feature>
<evidence type="ECO:0000313" key="2">
    <source>
        <dbReference type="EMBL" id="MCA6063602.1"/>
    </source>
</evidence>
<accession>A0ABS7ZR93</accession>
<dbReference type="RefSeq" id="WP_225673763.1">
    <property type="nucleotide sequence ID" value="NZ_JAEDAH010000042.1"/>
</dbReference>
<organism evidence="2 3">
    <name type="scientific">Thalassolituus marinus</name>
    <dbReference type="NCBI Taxonomy" id="671053"/>
    <lineage>
        <taxon>Bacteria</taxon>
        <taxon>Pseudomonadati</taxon>
        <taxon>Pseudomonadota</taxon>
        <taxon>Gammaproteobacteria</taxon>
        <taxon>Oceanospirillales</taxon>
        <taxon>Oceanospirillaceae</taxon>
        <taxon>Thalassolituus</taxon>
    </lineage>
</organism>
<reference evidence="2 3" key="1">
    <citation type="submission" date="2020-12" db="EMBL/GenBank/DDBJ databases">
        <title>Novel Thalassolituus-related marine hydrocarbonoclastic bacteria mediated algae-derived hydrocarbons mineralization in twilight zone of the northern South China Sea.</title>
        <authorList>
            <person name="Dong C."/>
        </authorList>
    </citation>
    <scope>NUCLEOTIDE SEQUENCE [LARGE SCALE GENOMIC DNA]</scope>
    <source>
        <strain evidence="2 3">IMCC1826</strain>
    </source>
</reference>
<dbReference type="EMBL" id="JAEDAH010000042">
    <property type="protein sequence ID" value="MCA6063602.1"/>
    <property type="molecule type" value="Genomic_DNA"/>
</dbReference>
<gene>
    <name evidence="2" type="ORF">I9W95_08275</name>
</gene>
<comment type="caution">
    <text evidence="2">The sequence shown here is derived from an EMBL/GenBank/DDBJ whole genome shotgun (WGS) entry which is preliminary data.</text>
</comment>
<feature type="compositionally biased region" description="Low complexity" evidence="1">
    <location>
        <begin position="1"/>
        <end position="11"/>
    </location>
</feature>
<protein>
    <submittedName>
        <fullName evidence="2">Uncharacterized protein</fullName>
    </submittedName>
</protein>
<sequence length="51" mass="5633">MATSLSTASALPAKETHAAHKPAKRISYFDVLTEITLKRKRVKNGEAHRSL</sequence>
<proteinExistence type="predicted"/>
<dbReference type="Proteomes" id="UP000714380">
    <property type="component" value="Unassembled WGS sequence"/>
</dbReference>
<keyword evidence="3" id="KW-1185">Reference proteome</keyword>
<name>A0ABS7ZR93_9GAMM</name>
<evidence type="ECO:0000256" key="1">
    <source>
        <dbReference type="SAM" id="MobiDB-lite"/>
    </source>
</evidence>
<evidence type="ECO:0000313" key="3">
    <source>
        <dbReference type="Proteomes" id="UP000714380"/>
    </source>
</evidence>